<name>Q01N90_SOLUE</name>
<dbReference type="InterPro" id="IPR001932">
    <property type="entry name" value="PPM-type_phosphatase-like_dom"/>
</dbReference>
<dbReference type="SUPFAM" id="SSF81606">
    <property type="entry name" value="PP2C-like"/>
    <property type="match status" value="1"/>
</dbReference>
<dbReference type="KEGG" id="sus:Acid_3274"/>
<reference evidence="3" key="1">
    <citation type="submission" date="2006-10" db="EMBL/GenBank/DDBJ databases">
        <title>Complete sequence of Solibacter usitatus Ellin6076.</title>
        <authorList>
            <consortium name="US DOE Joint Genome Institute"/>
            <person name="Copeland A."/>
            <person name="Lucas S."/>
            <person name="Lapidus A."/>
            <person name="Barry K."/>
            <person name="Detter J.C."/>
            <person name="Glavina del Rio T."/>
            <person name="Hammon N."/>
            <person name="Israni S."/>
            <person name="Dalin E."/>
            <person name="Tice H."/>
            <person name="Pitluck S."/>
            <person name="Thompson L.S."/>
            <person name="Brettin T."/>
            <person name="Bruce D."/>
            <person name="Han C."/>
            <person name="Tapia R."/>
            <person name="Gilna P."/>
            <person name="Schmutz J."/>
            <person name="Larimer F."/>
            <person name="Land M."/>
            <person name="Hauser L."/>
            <person name="Kyrpides N."/>
            <person name="Mikhailova N."/>
            <person name="Janssen P.H."/>
            <person name="Kuske C.R."/>
            <person name="Richardson P."/>
        </authorList>
    </citation>
    <scope>NUCLEOTIDE SEQUENCE</scope>
    <source>
        <strain evidence="3">Ellin6076</strain>
    </source>
</reference>
<sequence>MIEVALGCGAASDRGLVREQNEDRYWMDAERGAFLVVDGIGGQAGGELAAETAVAAISESIRESGSEVAATRVGAAIATANNCIYTQACEHPELAGMACVLTLALVEGERVTIGHVGDSRLYLIADGAIRKVTSDHSPVGQAEDAGELTEAEAMAHPRRNEVFRDVGSRPRAADEGEFVEICRCELPGDGAMLLCSDGLSDHLTSRRIQEIAERYEGNPGETARRLVEAANQAGGRDNITVVFVAGPAFRGRSGATRPRLGVTRILTRRARWGGRMAFLLYGILLGMLLWVVQRIRG</sequence>
<dbReference type="eggNOG" id="COG0631">
    <property type="taxonomic scope" value="Bacteria"/>
</dbReference>
<evidence type="ECO:0000256" key="1">
    <source>
        <dbReference type="SAM" id="Phobius"/>
    </source>
</evidence>
<dbReference type="InParanoid" id="Q01N90"/>
<dbReference type="AlphaFoldDB" id="Q01N90"/>
<dbReference type="OrthoDB" id="9801841at2"/>
<dbReference type="InterPro" id="IPR036457">
    <property type="entry name" value="PPM-type-like_dom_sf"/>
</dbReference>
<evidence type="ECO:0000259" key="2">
    <source>
        <dbReference type="PROSITE" id="PS51746"/>
    </source>
</evidence>
<dbReference type="GO" id="GO:0004722">
    <property type="term" value="F:protein serine/threonine phosphatase activity"/>
    <property type="evidence" value="ECO:0007669"/>
    <property type="project" value="InterPro"/>
</dbReference>
<dbReference type="Gene3D" id="3.60.40.10">
    <property type="entry name" value="PPM-type phosphatase domain"/>
    <property type="match status" value="1"/>
</dbReference>
<dbReference type="Pfam" id="PF13672">
    <property type="entry name" value="PP2C_2"/>
    <property type="match status" value="1"/>
</dbReference>
<protein>
    <submittedName>
        <fullName evidence="3">Protein serine/threonine phosphatase</fullName>
    </submittedName>
</protein>
<dbReference type="SMART" id="SM00332">
    <property type="entry name" value="PP2Cc"/>
    <property type="match status" value="1"/>
</dbReference>
<dbReference type="PANTHER" id="PTHR47992">
    <property type="entry name" value="PROTEIN PHOSPHATASE"/>
    <property type="match status" value="1"/>
</dbReference>
<dbReference type="SMART" id="SM00331">
    <property type="entry name" value="PP2C_SIG"/>
    <property type="match status" value="1"/>
</dbReference>
<dbReference type="STRING" id="234267.Acid_3274"/>
<feature type="domain" description="PPM-type phosphatase" evidence="2">
    <location>
        <begin position="7"/>
        <end position="246"/>
    </location>
</feature>
<accession>Q01N90</accession>
<dbReference type="EMBL" id="CP000473">
    <property type="protein sequence ID" value="ABJ84251.1"/>
    <property type="molecule type" value="Genomic_DNA"/>
</dbReference>
<keyword evidence="1" id="KW-1133">Transmembrane helix</keyword>
<organism evidence="3">
    <name type="scientific">Solibacter usitatus (strain Ellin6076)</name>
    <dbReference type="NCBI Taxonomy" id="234267"/>
    <lineage>
        <taxon>Bacteria</taxon>
        <taxon>Pseudomonadati</taxon>
        <taxon>Acidobacteriota</taxon>
        <taxon>Terriglobia</taxon>
        <taxon>Bryobacterales</taxon>
        <taxon>Solibacteraceae</taxon>
        <taxon>Candidatus Solibacter</taxon>
    </lineage>
</organism>
<proteinExistence type="predicted"/>
<evidence type="ECO:0000313" key="3">
    <source>
        <dbReference type="EMBL" id="ABJ84251.1"/>
    </source>
</evidence>
<feature type="transmembrane region" description="Helical" evidence="1">
    <location>
        <begin position="272"/>
        <end position="292"/>
    </location>
</feature>
<dbReference type="InterPro" id="IPR015655">
    <property type="entry name" value="PP2C"/>
</dbReference>
<dbReference type="CDD" id="cd00143">
    <property type="entry name" value="PP2Cc"/>
    <property type="match status" value="1"/>
</dbReference>
<gene>
    <name evidence="3" type="ordered locus">Acid_3274</name>
</gene>
<dbReference type="HOGENOM" id="CLU_034545_0_0_0"/>
<keyword evidence="1" id="KW-0472">Membrane</keyword>
<dbReference type="PROSITE" id="PS51746">
    <property type="entry name" value="PPM_2"/>
    <property type="match status" value="1"/>
</dbReference>
<keyword evidence="1" id="KW-0812">Transmembrane</keyword>